<dbReference type="AlphaFoldDB" id="A0A1W2BZ89"/>
<feature type="signal peptide" evidence="1">
    <location>
        <begin position="1"/>
        <end position="23"/>
    </location>
</feature>
<evidence type="ECO:0000313" key="3">
    <source>
        <dbReference type="Proteomes" id="UP000192656"/>
    </source>
</evidence>
<dbReference type="Proteomes" id="UP000192656">
    <property type="component" value="Unassembled WGS sequence"/>
</dbReference>
<name>A0A1W2BZ89_9HYPH</name>
<gene>
    <name evidence="2" type="ORF">SAMN06297251_10846</name>
</gene>
<evidence type="ECO:0000313" key="2">
    <source>
        <dbReference type="EMBL" id="SMC78126.1"/>
    </source>
</evidence>
<feature type="chain" id="PRO_5013366146" evidence="1">
    <location>
        <begin position="24"/>
        <end position="191"/>
    </location>
</feature>
<organism evidence="2 3">
    <name type="scientific">Fulvimarina manganoxydans</name>
    <dbReference type="NCBI Taxonomy" id="937218"/>
    <lineage>
        <taxon>Bacteria</taxon>
        <taxon>Pseudomonadati</taxon>
        <taxon>Pseudomonadota</taxon>
        <taxon>Alphaproteobacteria</taxon>
        <taxon>Hyphomicrobiales</taxon>
        <taxon>Aurantimonadaceae</taxon>
        <taxon>Fulvimarina</taxon>
    </lineage>
</organism>
<dbReference type="STRING" id="937218.SAMN06297251_10846"/>
<sequence>MRTWGLVLGLVAIAALTPAPASAQGLDDAISQLFKVDGAGCDQGIANQLTTAIRTGIEQEVQRAEEALKLPKPIADMGCLDSLFNINLDTLISLPNINNILNQAIAAGEAKICSYAQEQFAKLTEPINSALTLPSFDNLGIPGFENSSVSVNFDGPSVGFGSQGQITIDPSYDVNAGTALRELYEQSGDDQ</sequence>
<accession>A0A1W2BZ89</accession>
<evidence type="ECO:0000256" key="1">
    <source>
        <dbReference type="SAM" id="SignalP"/>
    </source>
</evidence>
<dbReference type="EMBL" id="FWXR01000008">
    <property type="protein sequence ID" value="SMC78126.1"/>
    <property type="molecule type" value="Genomic_DNA"/>
</dbReference>
<protein>
    <submittedName>
        <fullName evidence="2">Uncharacterized protein</fullName>
    </submittedName>
</protein>
<reference evidence="2 3" key="1">
    <citation type="submission" date="2017-04" db="EMBL/GenBank/DDBJ databases">
        <authorList>
            <person name="Afonso C.L."/>
            <person name="Miller P.J."/>
            <person name="Scott M.A."/>
            <person name="Spackman E."/>
            <person name="Goraichik I."/>
            <person name="Dimitrov K.M."/>
            <person name="Suarez D.L."/>
            <person name="Swayne D.E."/>
        </authorList>
    </citation>
    <scope>NUCLEOTIDE SEQUENCE [LARGE SCALE GENOMIC DNA]</scope>
    <source>
        <strain evidence="2 3">CGMCC 1.10972</strain>
    </source>
</reference>
<keyword evidence="3" id="KW-1185">Reference proteome</keyword>
<keyword evidence="1" id="KW-0732">Signal</keyword>
<dbReference type="OrthoDB" id="7840966at2"/>
<proteinExistence type="predicted"/>
<dbReference type="RefSeq" id="WP_084410029.1">
    <property type="nucleotide sequence ID" value="NZ_FWXR01000008.1"/>
</dbReference>